<evidence type="ECO:0000256" key="2">
    <source>
        <dbReference type="SAM" id="SignalP"/>
    </source>
</evidence>
<dbReference type="OrthoDB" id="1929763at2759"/>
<accession>A0A6J1KCV5</accession>
<name>A0A6J1KCV5_CUCMA</name>
<dbReference type="KEGG" id="cmax:111493157"/>
<organism evidence="3 4">
    <name type="scientific">Cucurbita maxima</name>
    <name type="common">Pumpkin</name>
    <name type="synonym">Winter squash</name>
    <dbReference type="NCBI Taxonomy" id="3661"/>
    <lineage>
        <taxon>Eukaryota</taxon>
        <taxon>Viridiplantae</taxon>
        <taxon>Streptophyta</taxon>
        <taxon>Embryophyta</taxon>
        <taxon>Tracheophyta</taxon>
        <taxon>Spermatophyta</taxon>
        <taxon>Magnoliopsida</taxon>
        <taxon>eudicotyledons</taxon>
        <taxon>Gunneridae</taxon>
        <taxon>Pentapetalae</taxon>
        <taxon>rosids</taxon>
        <taxon>fabids</taxon>
        <taxon>Cucurbitales</taxon>
        <taxon>Cucurbitaceae</taxon>
        <taxon>Cucurbiteae</taxon>
        <taxon>Cucurbita</taxon>
    </lineage>
</organism>
<evidence type="ECO:0000313" key="3">
    <source>
        <dbReference type="Proteomes" id="UP000504608"/>
    </source>
</evidence>
<proteinExistence type="predicted"/>
<keyword evidence="3" id="KW-1185">Reference proteome</keyword>
<dbReference type="PANTHER" id="PTHR35718">
    <property type="entry name" value="EXPRESSED PROTEIN"/>
    <property type="match status" value="1"/>
</dbReference>
<keyword evidence="2" id="KW-0732">Signal</keyword>
<feature type="signal peptide" evidence="2">
    <location>
        <begin position="1"/>
        <end position="22"/>
    </location>
</feature>
<feature type="transmembrane region" description="Helical" evidence="1">
    <location>
        <begin position="93"/>
        <end position="117"/>
    </location>
</feature>
<keyword evidence="1" id="KW-0472">Membrane</keyword>
<sequence>MAKTLTFLFYLSSFTFLSAVHAEGRAPHGLAYENPVAFSPMAYDFFHPRTRSPNAEDPCGASKCSPLPLAAQLQSNPAQESKYSTTTQKGEGVGGILGIVFGITFAVFLAMGVYYVLRTRLANANRAMSAKPGA</sequence>
<evidence type="ECO:0000313" key="4">
    <source>
        <dbReference type="RefSeq" id="XP_022998560.1"/>
    </source>
</evidence>
<dbReference type="Proteomes" id="UP000504608">
    <property type="component" value="Unplaced"/>
</dbReference>
<keyword evidence="1" id="KW-0812">Transmembrane</keyword>
<dbReference type="AlphaFoldDB" id="A0A6J1KCV5"/>
<gene>
    <name evidence="4" type="primary">LOC111493157</name>
</gene>
<reference evidence="4" key="1">
    <citation type="submission" date="2025-08" db="UniProtKB">
        <authorList>
            <consortium name="RefSeq"/>
        </authorList>
    </citation>
    <scope>IDENTIFICATION</scope>
    <source>
        <tissue evidence="4">Young leaves</tissue>
    </source>
</reference>
<evidence type="ECO:0000256" key="1">
    <source>
        <dbReference type="SAM" id="Phobius"/>
    </source>
</evidence>
<keyword evidence="1" id="KW-1133">Transmembrane helix</keyword>
<dbReference type="PANTHER" id="PTHR35718:SF1">
    <property type="entry name" value="EXPRESSED PROTEIN"/>
    <property type="match status" value="1"/>
</dbReference>
<dbReference type="RefSeq" id="XP_022998560.1">
    <property type="nucleotide sequence ID" value="XM_023142792.1"/>
</dbReference>
<protein>
    <submittedName>
        <fullName evidence="4">Uncharacterized protein LOC111493157</fullName>
    </submittedName>
</protein>
<feature type="chain" id="PRO_5026940438" evidence="2">
    <location>
        <begin position="23"/>
        <end position="134"/>
    </location>
</feature>
<dbReference type="GeneID" id="111493157"/>